<dbReference type="PANTHER" id="PTHR12546:SF60">
    <property type="entry name" value="MISFIRE, ISOFORM F"/>
    <property type="match status" value="1"/>
</dbReference>
<evidence type="ECO:0000256" key="2">
    <source>
        <dbReference type="ARBA" id="ARBA00022692"/>
    </source>
</evidence>
<dbReference type="Pfam" id="PF22901">
    <property type="entry name" value="dsrm_Ferlin"/>
    <property type="match status" value="1"/>
</dbReference>
<dbReference type="Pfam" id="PF08151">
    <property type="entry name" value="FerI"/>
    <property type="match status" value="1"/>
</dbReference>
<gene>
    <name evidence="7" type="ORF">KQX54_005671</name>
</gene>
<dbReference type="Pfam" id="PF00168">
    <property type="entry name" value="C2"/>
    <property type="match status" value="4"/>
</dbReference>
<dbReference type="InterPro" id="IPR037721">
    <property type="entry name" value="Ferlin"/>
</dbReference>
<feature type="domain" description="C2" evidence="6">
    <location>
        <begin position="826"/>
        <end position="950"/>
    </location>
</feature>
<dbReference type="PROSITE" id="PS50004">
    <property type="entry name" value="C2"/>
    <property type="match status" value="5"/>
</dbReference>
<protein>
    <recommendedName>
        <fullName evidence="6">C2 domain-containing protein</fullName>
    </recommendedName>
</protein>
<dbReference type="InterPro" id="IPR055072">
    <property type="entry name" value="Ferlin_DSRM"/>
</dbReference>
<evidence type="ECO:0000259" key="6">
    <source>
        <dbReference type="PROSITE" id="PS50004"/>
    </source>
</evidence>
<dbReference type="SMART" id="SM00239">
    <property type="entry name" value="C2"/>
    <property type="match status" value="4"/>
</dbReference>
<dbReference type="Gene3D" id="2.60.40.150">
    <property type="entry name" value="C2 domain"/>
    <property type="match status" value="4"/>
</dbReference>
<feature type="domain" description="C2" evidence="6">
    <location>
        <begin position="662"/>
        <end position="787"/>
    </location>
</feature>
<evidence type="ECO:0000313" key="8">
    <source>
        <dbReference type="Proteomes" id="UP000826195"/>
    </source>
</evidence>
<organism evidence="7 8">
    <name type="scientific">Cotesia glomerata</name>
    <name type="common">Lepidopteran parasitic wasp</name>
    <name type="synonym">Apanteles glomeratus</name>
    <dbReference type="NCBI Taxonomy" id="32391"/>
    <lineage>
        <taxon>Eukaryota</taxon>
        <taxon>Metazoa</taxon>
        <taxon>Ecdysozoa</taxon>
        <taxon>Arthropoda</taxon>
        <taxon>Hexapoda</taxon>
        <taxon>Insecta</taxon>
        <taxon>Pterygota</taxon>
        <taxon>Neoptera</taxon>
        <taxon>Endopterygota</taxon>
        <taxon>Hymenoptera</taxon>
        <taxon>Apocrita</taxon>
        <taxon>Ichneumonoidea</taxon>
        <taxon>Braconidae</taxon>
        <taxon>Microgastrinae</taxon>
        <taxon>Cotesia</taxon>
    </lineage>
</organism>
<keyword evidence="2" id="KW-0812">Transmembrane</keyword>
<dbReference type="Pfam" id="PF08150">
    <property type="entry name" value="FerB"/>
    <property type="match status" value="1"/>
</dbReference>
<accession>A0AAV7ICY9</accession>
<dbReference type="SMART" id="SM01201">
    <property type="entry name" value="FerB"/>
    <property type="match status" value="1"/>
</dbReference>
<dbReference type="PANTHER" id="PTHR12546">
    <property type="entry name" value="FER-1-LIKE"/>
    <property type="match status" value="1"/>
</dbReference>
<dbReference type="InterPro" id="IPR037724">
    <property type="entry name" value="C2E_Ferlin"/>
</dbReference>
<evidence type="ECO:0000256" key="3">
    <source>
        <dbReference type="ARBA" id="ARBA00022737"/>
    </source>
</evidence>
<keyword evidence="4" id="KW-1133">Transmembrane helix</keyword>
<dbReference type="InterPro" id="IPR012968">
    <property type="entry name" value="FerIin_dom"/>
</dbReference>
<dbReference type="Proteomes" id="UP000826195">
    <property type="component" value="Unassembled WGS sequence"/>
</dbReference>
<evidence type="ECO:0000256" key="5">
    <source>
        <dbReference type="ARBA" id="ARBA00023136"/>
    </source>
</evidence>
<keyword evidence="5" id="KW-0472">Membrane</keyword>
<dbReference type="CDD" id="cd04017">
    <property type="entry name" value="C2D_Ferlin"/>
    <property type="match status" value="1"/>
</dbReference>
<evidence type="ECO:0000256" key="4">
    <source>
        <dbReference type="ARBA" id="ARBA00022989"/>
    </source>
</evidence>
<name>A0AAV7ICY9_COTGL</name>
<keyword evidence="3" id="KW-0677">Repeat</keyword>
<reference evidence="7 8" key="1">
    <citation type="journal article" date="2021" name="J. Hered.">
        <title>A chromosome-level genome assembly of the parasitoid wasp, Cotesia glomerata (Hymenoptera: Braconidae).</title>
        <authorList>
            <person name="Pinto B.J."/>
            <person name="Weis J.J."/>
            <person name="Gamble T."/>
            <person name="Ode P.J."/>
            <person name="Paul R."/>
            <person name="Zaspel J.M."/>
        </authorList>
    </citation>
    <scope>NUCLEOTIDE SEQUENCE [LARGE SCALE GENOMIC DNA]</scope>
    <source>
        <strain evidence="7">CgM1</strain>
    </source>
</reference>
<keyword evidence="8" id="KW-1185">Reference proteome</keyword>
<feature type="domain" description="C2" evidence="6">
    <location>
        <begin position="1"/>
        <end position="112"/>
    </location>
</feature>
<dbReference type="EMBL" id="JAHXZJ010001864">
    <property type="protein sequence ID" value="KAH0549066.1"/>
    <property type="molecule type" value="Genomic_DNA"/>
</dbReference>
<comment type="caution">
    <text evidence="7">The sequence shown here is derived from an EMBL/GenBank/DDBJ whole genome shotgun (WGS) entry which is preliminary data.</text>
</comment>
<dbReference type="InterPro" id="IPR012561">
    <property type="entry name" value="Ferlin_B-domain"/>
</dbReference>
<evidence type="ECO:0000256" key="1">
    <source>
        <dbReference type="ARBA" id="ARBA00004167"/>
    </source>
</evidence>
<feature type="domain" description="C2" evidence="6">
    <location>
        <begin position="160"/>
        <end position="285"/>
    </location>
</feature>
<dbReference type="SUPFAM" id="SSF49562">
    <property type="entry name" value="C2 domain (Calcium/lipid-binding domain, CaLB)"/>
    <property type="match status" value="5"/>
</dbReference>
<feature type="non-terminal residue" evidence="7">
    <location>
        <position position="1366"/>
    </location>
</feature>
<comment type="subcellular location">
    <subcellularLocation>
        <location evidence="1">Membrane</location>
        <topology evidence="1">Single-pass membrane protein</topology>
    </subcellularLocation>
</comment>
<dbReference type="InterPro" id="IPR035892">
    <property type="entry name" value="C2_domain_sf"/>
</dbReference>
<proteinExistence type="predicted"/>
<dbReference type="SMART" id="SM01202">
    <property type="entry name" value="FerI"/>
    <property type="match status" value="1"/>
</dbReference>
<dbReference type="InterPro" id="IPR037723">
    <property type="entry name" value="C2D_Ferlin"/>
</dbReference>
<sequence length="1366" mass="157821">MGRRRKGKHGTYQVAVTIIEAKYLAQNSNPMVVVKVGHQKKKTIIRNRTDSPYYNEYFIFNYTGDFDTFLHTRISISVYLKRCMRLKFHGGIFFEVSTVWDQPAHEYYHKWAMLTNPKDPTGGPKGYVKCNIGINAKGATIPTHLETDKEEDIEGRFIICRNLLMPIANFCATGRQKAHYIFIVFRADGLPCKNTSHCCGNSDNIVNPFIQISFAGMKGETSCHTESYTPRFNEKIIFTEMFPPLSYRARIALKDKVDSCRSKTLATFTLNLAKLSNSSEYGFLPTYGPSFIQFYNGTSEGSEFSCVSKCQNTRPIYQGRVLLSLKTEIDDSEAPIFTGNKLWSTEEYLLVGIVYDANMIDRSRFMRKPISFEITIGNVGSNIFPSKMETYDQLSNQVILDKRPAFVSSTAPRLTATTDGKFNYLPLGSNKPCMYVKSWWPNLEWRVSNTNSLSYIANFLENMLSELETLIAVENPTTYETYNTVIESLKRYCMEYLSILDTDIYYENGGTTELDRHRINLCHYCIQDIITMINVNGKLLNNNYIKIAMLHAYKYLTSIRQISKDHSFPDVFIWMIAGSKYVAVARLPTSEIIFAEDKMSRGTKCGQRINLFMKDITDGFVDESVDYSACNIEIFLWFGNAKFASACWSAIPHGYDVEHSVNMELFPKSLNYTTTSKFQLRAHIFQGRFDSGLDATGLMDPFIRIIFHGYTATTRTIKQSLAPVWDETLVFPRIDLYGMRESIKSMPPQVIIKAFDWDFCGPKEFFGRCIAVPVVKFKEETYSPPEFPPTLIWYKLETQSDFQGSVLAAFELIEIGGDTDILLTPSKESITYNLPHDIRPVMRSHRLEVIFWGIRDMKKINFARVNRPRVVVECSGVQVKSEIMKNAKKFSNFRHIHVIVELDLPEKDIYYPPITIQVYDTRKLGCTKYAGVCIIPTAHMFLEKLIPETEYNYKIYDHDDVGQSYFRKPISELILPLPIGYDLEREGTKSLMSLKELSKPRFNYRMMQFWTIIKEFLCSSKDQTEHEEENYEADEDESYDWWSKYFASLEEERNRELGENKILPPGQKPIATFRIYSMELEMQPEFKRFQEKLTTFELSRGKDTGCSEQDKKNISGKFKGHISIYPWSFLDKTKYKTKSGRDVSYGFLSDYPPQEPVKLIVRLYVIRAINLHPCDPLTGKSDPYLIMKLGKNVISDQSNYIPNQLNPIFGKYFEMEAEFPRDHTLIAQVWDWDAMSADDLIGETEIDIENRYYSDHRGCCGISRTYSTSGYNAWRDREKPTQILESLCKRNNLPSPEFSNSRVTIGKQEFPFHATLNTADEQELRERMALNVLHHWEHFPICGLALVPEHVERRPLFNVERPGLEQ</sequence>
<dbReference type="CDD" id="cd04037">
    <property type="entry name" value="C2E_Ferlin"/>
    <property type="match status" value="1"/>
</dbReference>
<feature type="domain" description="C2" evidence="6">
    <location>
        <begin position="1141"/>
        <end position="1261"/>
    </location>
</feature>
<evidence type="ECO:0000313" key="7">
    <source>
        <dbReference type="EMBL" id="KAH0549066.1"/>
    </source>
</evidence>
<dbReference type="GO" id="GO:0016020">
    <property type="term" value="C:membrane"/>
    <property type="evidence" value="ECO:0007669"/>
    <property type="project" value="UniProtKB-SubCell"/>
</dbReference>
<dbReference type="InterPro" id="IPR000008">
    <property type="entry name" value="C2_dom"/>
</dbReference>
<dbReference type="GO" id="GO:0007009">
    <property type="term" value="P:plasma membrane organization"/>
    <property type="evidence" value="ECO:0007669"/>
    <property type="project" value="TreeGrafter"/>
</dbReference>